<dbReference type="Gene3D" id="3.40.1350.50">
    <property type="entry name" value="D212 PD-(D/E)XK nuclease, catalytic motif"/>
    <property type="match status" value="1"/>
</dbReference>
<organism evidence="2 3">
    <name type="scientific">Pyrodictium delaneyi</name>
    <dbReference type="NCBI Taxonomy" id="1273541"/>
    <lineage>
        <taxon>Archaea</taxon>
        <taxon>Thermoproteota</taxon>
        <taxon>Thermoprotei</taxon>
        <taxon>Desulfurococcales</taxon>
        <taxon>Pyrodictiaceae</taxon>
        <taxon>Pyrodictium</taxon>
    </lineage>
</organism>
<gene>
    <name evidence="2" type="ORF">Pyrde_1893</name>
</gene>
<dbReference type="Proteomes" id="UP000058613">
    <property type="component" value="Chromosome"/>
</dbReference>
<proteinExistence type="predicted"/>
<dbReference type="Pfam" id="PF12187">
    <property type="entry name" value="VirArc_Nuclease"/>
    <property type="match status" value="1"/>
</dbReference>
<name>A0A0P0N5K4_9CREN</name>
<dbReference type="AlphaFoldDB" id="A0A0P0N5K4"/>
<dbReference type="GeneID" id="26100233"/>
<dbReference type="InterPro" id="IPR022012">
    <property type="entry name" value="D212_cat_dom"/>
</dbReference>
<evidence type="ECO:0000313" key="2">
    <source>
        <dbReference type="EMBL" id="ALL01936.1"/>
    </source>
</evidence>
<evidence type="ECO:0000259" key="1">
    <source>
        <dbReference type="Pfam" id="PF12187"/>
    </source>
</evidence>
<protein>
    <submittedName>
        <fullName evidence="2">Viral/Archaeal nuclease</fullName>
    </submittedName>
</protein>
<dbReference type="EMBL" id="CP013011">
    <property type="protein sequence ID" value="ALL01936.1"/>
    <property type="molecule type" value="Genomic_DNA"/>
</dbReference>
<sequence length="190" mass="22201">MLDARALKARYSSKWRLAARRELLSYNILNILLARYGCYVLFTGVGSGYTGYVPDNYDSPLNAFDFAVFCSKGKGDELVAFVDVTGYRDYSDGRGDTKPCILYRKVEKAKRLGIPLERVWFLHFVDTRVSMRLINAHLVEEMLAQGLAEKRKLYRDENWYICIEQRRWLEPRNFMKWLAMMKEVNNSGQL</sequence>
<dbReference type="STRING" id="1273541.Pyrde_1893"/>
<feature type="domain" description="D212 catalytic" evidence="1">
    <location>
        <begin position="35"/>
        <end position="168"/>
    </location>
</feature>
<evidence type="ECO:0000313" key="3">
    <source>
        <dbReference type="Proteomes" id="UP000058613"/>
    </source>
</evidence>
<accession>A0A0P0N5K4</accession>
<dbReference type="InterPro" id="IPR043115">
    <property type="entry name" value="D212_cat_dom_sf"/>
</dbReference>
<reference evidence="2 3" key="1">
    <citation type="submission" date="2015-10" db="EMBL/GenBank/DDBJ databases">
        <title>Complete genome sequence of hyperthermophilic archaeon Pyrodictium delaneyi Su06.</title>
        <authorList>
            <person name="Jung J.-H."/>
            <person name="Lin J."/>
            <person name="Holden J.F."/>
            <person name="Park C.-S."/>
        </authorList>
    </citation>
    <scope>NUCLEOTIDE SEQUENCE [LARGE SCALE GENOMIC DNA]</scope>
    <source>
        <strain evidence="2 3">Su06</strain>
    </source>
</reference>
<dbReference type="KEGG" id="pdl:Pyrde_1893"/>
<dbReference type="RefSeq" id="WP_082419610.1">
    <property type="nucleotide sequence ID" value="NZ_CP013011.1"/>
</dbReference>